<accession>A0A9J6FD97</accession>
<dbReference type="VEuPathDB" id="VectorBase:HLOH_060469"/>
<dbReference type="GO" id="GO:0005524">
    <property type="term" value="F:ATP binding"/>
    <property type="evidence" value="ECO:0007669"/>
    <property type="project" value="UniProtKB-KW"/>
</dbReference>
<evidence type="ECO:0000259" key="3">
    <source>
        <dbReference type="Pfam" id="PF00004"/>
    </source>
</evidence>
<evidence type="ECO:0000256" key="1">
    <source>
        <dbReference type="ARBA" id="ARBA00022741"/>
    </source>
</evidence>
<dbReference type="InterPro" id="IPR003959">
    <property type="entry name" value="ATPase_AAA_core"/>
</dbReference>
<dbReference type="InterPro" id="IPR050221">
    <property type="entry name" value="26S_Proteasome_ATPase"/>
</dbReference>
<dbReference type="Gene3D" id="1.10.8.60">
    <property type="match status" value="1"/>
</dbReference>
<dbReference type="EMBL" id="JABSTR010000001">
    <property type="protein sequence ID" value="KAH9360861.1"/>
    <property type="molecule type" value="Genomic_DNA"/>
</dbReference>
<evidence type="ECO:0000313" key="5">
    <source>
        <dbReference type="Proteomes" id="UP000821853"/>
    </source>
</evidence>
<name>A0A9J6FD97_HAELO</name>
<reference evidence="4 5" key="1">
    <citation type="journal article" date="2020" name="Cell">
        <title>Large-Scale Comparative Analyses of Tick Genomes Elucidate Their Genetic Diversity and Vector Capacities.</title>
        <authorList>
            <consortium name="Tick Genome and Microbiome Consortium (TIGMIC)"/>
            <person name="Jia N."/>
            <person name="Wang J."/>
            <person name="Shi W."/>
            <person name="Du L."/>
            <person name="Sun Y."/>
            <person name="Zhan W."/>
            <person name="Jiang J.F."/>
            <person name="Wang Q."/>
            <person name="Zhang B."/>
            <person name="Ji P."/>
            <person name="Bell-Sakyi L."/>
            <person name="Cui X.M."/>
            <person name="Yuan T.T."/>
            <person name="Jiang B.G."/>
            <person name="Yang W.F."/>
            <person name="Lam T.T."/>
            <person name="Chang Q.C."/>
            <person name="Ding S.J."/>
            <person name="Wang X.J."/>
            <person name="Zhu J.G."/>
            <person name="Ruan X.D."/>
            <person name="Zhao L."/>
            <person name="Wei J.T."/>
            <person name="Ye R.Z."/>
            <person name="Que T.C."/>
            <person name="Du C.H."/>
            <person name="Zhou Y.H."/>
            <person name="Cheng J.X."/>
            <person name="Dai P.F."/>
            <person name="Guo W.B."/>
            <person name="Han X.H."/>
            <person name="Huang E.J."/>
            <person name="Li L.F."/>
            <person name="Wei W."/>
            <person name="Gao Y.C."/>
            <person name="Liu J.Z."/>
            <person name="Shao H.Z."/>
            <person name="Wang X."/>
            <person name="Wang C.C."/>
            <person name="Yang T.C."/>
            <person name="Huo Q.B."/>
            <person name="Li W."/>
            <person name="Chen H.Y."/>
            <person name="Chen S.E."/>
            <person name="Zhou L.G."/>
            <person name="Ni X.B."/>
            <person name="Tian J.H."/>
            <person name="Sheng Y."/>
            <person name="Liu T."/>
            <person name="Pan Y.S."/>
            <person name="Xia L.Y."/>
            <person name="Li J."/>
            <person name="Zhao F."/>
            <person name="Cao W.C."/>
        </authorList>
    </citation>
    <scope>NUCLEOTIDE SEQUENCE [LARGE SCALE GENOMIC DNA]</scope>
    <source>
        <strain evidence="4">HaeL-2018</strain>
    </source>
</reference>
<dbReference type="OrthoDB" id="9443236at2759"/>
<dbReference type="SUPFAM" id="SSF52540">
    <property type="entry name" value="P-loop containing nucleoside triphosphate hydrolases"/>
    <property type="match status" value="1"/>
</dbReference>
<evidence type="ECO:0000256" key="2">
    <source>
        <dbReference type="ARBA" id="ARBA00022840"/>
    </source>
</evidence>
<dbReference type="Proteomes" id="UP000821853">
    <property type="component" value="Chromosome 1"/>
</dbReference>
<protein>
    <recommendedName>
        <fullName evidence="3">ATPase AAA-type core domain-containing protein</fullName>
    </recommendedName>
</protein>
<comment type="caution">
    <text evidence="4">The sequence shown here is derived from an EMBL/GenBank/DDBJ whole genome shotgun (WGS) entry which is preliminary data.</text>
</comment>
<dbReference type="GO" id="GO:0016887">
    <property type="term" value="F:ATP hydrolysis activity"/>
    <property type="evidence" value="ECO:0007669"/>
    <property type="project" value="InterPro"/>
</dbReference>
<dbReference type="PANTHER" id="PTHR23073">
    <property type="entry name" value="26S PROTEASOME REGULATORY SUBUNIT"/>
    <property type="match status" value="1"/>
</dbReference>
<dbReference type="Gene3D" id="3.40.50.300">
    <property type="entry name" value="P-loop containing nucleotide triphosphate hydrolases"/>
    <property type="match status" value="1"/>
</dbReference>
<feature type="domain" description="ATPase AAA-type core" evidence="3">
    <location>
        <begin position="210"/>
        <end position="337"/>
    </location>
</feature>
<keyword evidence="2" id="KW-0067">ATP-binding</keyword>
<gene>
    <name evidence="4" type="ORF">HPB48_009345</name>
</gene>
<keyword evidence="1" id="KW-0547">Nucleotide-binding</keyword>
<organism evidence="4 5">
    <name type="scientific">Haemaphysalis longicornis</name>
    <name type="common">Bush tick</name>
    <dbReference type="NCBI Taxonomy" id="44386"/>
    <lineage>
        <taxon>Eukaryota</taxon>
        <taxon>Metazoa</taxon>
        <taxon>Ecdysozoa</taxon>
        <taxon>Arthropoda</taxon>
        <taxon>Chelicerata</taxon>
        <taxon>Arachnida</taxon>
        <taxon>Acari</taxon>
        <taxon>Parasitiformes</taxon>
        <taxon>Ixodida</taxon>
        <taxon>Ixodoidea</taxon>
        <taxon>Ixodidae</taxon>
        <taxon>Haemaphysalinae</taxon>
        <taxon>Haemaphysalis</taxon>
    </lineage>
</organism>
<dbReference type="Pfam" id="PF00004">
    <property type="entry name" value="AAA"/>
    <property type="match status" value="1"/>
</dbReference>
<dbReference type="InterPro" id="IPR027417">
    <property type="entry name" value="P-loop_NTPase"/>
</dbReference>
<proteinExistence type="predicted"/>
<dbReference type="AlphaFoldDB" id="A0A9J6FD97"/>
<keyword evidence="5" id="KW-1185">Reference proteome</keyword>
<evidence type="ECO:0000313" key="4">
    <source>
        <dbReference type="EMBL" id="KAH9360861.1"/>
    </source>
</evidence>
<sequence>MAGILALVGSVDAAPVNDEPKMSAEEVVCKTKVRNDELMLIKSEIVRIPHVIQARKQKIRATSDEIKVNKALPYLVSSIVELLDVDPRELTVEDGASVDLSSERKGKSAVIKSSPCQTDSLPFVGLVHTGELHPGLNKVSFLILETLPQQCDPRVKATEVDDRPTGHSSDIDGLDKQTKELFEAGTIVLPLTHKDKFTNFRVNALKGGLVHSSTGTGKTPLARACGTQARSTFLKPAGSQLGPMFIHEGAKPMRDAFALSKKRAPAVTLIGGLDAISNKRRESEKYGDREVPGTMLELLIGFSSSADMTVITAADQGAIFFPAPLRSDQLDRKVEVEHPDDHARTRIMRIHWCNGEIRQGR</sequence>